<keyword evidence="1 2" id="KW-0129">CBS domain</keyword>
<dbReference type="PANTHER" id="PTHR43080">
    <property type="entry name" value="CBS DOMAIN-CONTAINING PROTEIN CBSX3, MITOCHONDRIAL"/>
    <property type="match status" value="1"/>
</dbReference>
<keyword evidence="5" id="KW-1185">Reference proteome</keyword>
<dbReference type="SUPFAM" id="SSF54631">
    <property type="entry name" value="CBS-domain pair"/>
    <property type="match status" value="1"/>
</dbReference>
<dbReference type="InterPro" id="IPR046342">
    <property type="entry name" value="CBS_dom_sf"/>
</dbReference>
<dbReference type="PROSITE" id="PS51371">
    <property type="entry name" value="CBS"/>
    <property type="match status" value="2"/>
</dbReference>
<dbReference type="Pfam" id="PF00571">
    <property type="entry name" value="CBS"/>
    <property type="match status" value="2"/>
</dbReference>
<feature type="domain" description="CBS" evidence="3">
    <location>
        <begin position="7"/>
        <end position="64"/>
    </location>
</feature>
<accession>A0A8J3V3E9</accession>
<dbReference type="Proteomes" id="UP000605992">
    <property type="component" value="Unassembled WGS sequence"/>
</dbReference>
<dbReference type="InterPro" id="IPR000644">
    <property type="entry name" value="CBS_dom"/>
</dbReference>
<evidence type="ECO:0000256" key="1">
    <source>
        <dbReference type="ARBA" id="ARBA00023122"/>
    </source>
</evidence>
<dbReference type="AlphaFoldDB" id="A0A8J3V3E9"/>
<feature type="domain" description="CBS" evidence="3">
    <location>
        <begin position="89"/>
        <end position="147"/>
    </location>
</feature>
<evidence type="ECO:0000313" key="5">
    <source>
        <dbReference type="Proteomes" id="UP000605992"/>
    </source>
</evidence>
<dbReference type="SMART" id="SM00116">
    <property type="entry name" value="CBS"/>
    <property type="match status" value="2"/>
</dbReference>
<dbReference type="Gene3D" id="3.10.580.10">
    <property type="entry name" value="CBS-domain"/>
    <property type="match status" value="1"/>
</dbReference>
<name>A0A8J3V3E9_9ACTN</name>
<dbReference type="PANTHER" id="PTHR43080:SF29">
    <property type="entry name" value="OS02G0818000 PROTEIN"/>
    <property type="match status" value="1"/>
</dbReference>
<reference evidence="4" key="1">
    <citation type="submission" date="2021-01" db="EMBL/GenBank/DDBJ databases">
        <title>Whole genome shotgun sequence of Planotetraspora thailandica NBRC 104271.</title>
        <authorList>
            <person name="Komaki H."/>
            <person name="Tamura T."/>
        </authorList>
    </citation>
    <scope>NUCLEOTIDE SEQUENCE</scope>
    <source>
        <strain evidence="4">NBRC 104271</strain>
    </source>
</reference>
<protein>
    <recommendedName>
        <fullName evidence="3">CBS domain-containing protein</fullName>
    </recommendedName>
</protein>
<organism evidence="4 5">
    <name type="scientific">Planotetraspora thailandica</name>
    <dbReference type="NCBI Taxonomy" id="487172"/>
    <lineage>
        <taxon>Bacteria</taxon>
        <taxon>Bacillati</taxon>
        <taxon>Actinomycetota</taxon>
        <taxon>Actinomycetes</taxon>
        <taxon>Streptosporangiales</taxon>
        <taxon>Streptosporangiaceae</taxon>
        <taxon>Planotetraspora</taxon>
    </lineage>
</organism>
<proteinExistence type="predicted"/>
<evidence type="ECO:0000259" key="3">
    <source>
        <dbReference type="PROSITE" id="PS51371"/>
    </source>
</evidence>
<sequence length="224" mass="24469">MCVRDVMSRFVIAVEEGASFTDVVDAVCRFRVDAVPVVDRNRCVVGIVSDDDLLLKGLGGRRAGDAIFEGCARRTQSRKAAGRTAAEIMTSPAITVTEDTPLRRAAQLMRDNRVRQLPVVDPVTGCILGLVRQADLLKVFARPAEDIRDEVIAVVAPFVRRCVVEVDRGRVAVSGGVDRRSRIAAIVDEIWRIDGVVDVVADLTFAHDDLAVAAPRRPRKVADR</sequence>
<evidence type="ECO:0000256" key="2">
    <source>
        <dbReference type="PROSITE-ProRule" id="PRU00703"/>
    </source>
</evidence>
<dbReference type="InterPro" id="IPR051257">
    <property type="entry name" value="Diverse_CBS-Domain"/>
</dbReference>
<gene>
    <name evidence="4" type="ORF">Pth03_50460</name>
</gene>
<evidence type="ECO:0000313" key="4">
    <source>
        <dbReference type="EMBL" id="GII56657.1"/>
    </source>
</evidence>
<comment type="caution">
    <text evidence="4">The sequence shown here is derived from an EMBL/GenBank/DDBJ whole genome shotgun (WGS) entry which is preliminary data.</text>
</comment>
<dbReference type="EMBL" id="BOOR01000038">
    <property type="protein sequence ID" value="GII56657.1"/>
    <property type="molecule type" value="Genomic_DNA"/>
</dbReference>